<evidence type="ECO:0000256" key="1">
    <source>
        <dbReference type="ARBA" id="ARBA00004141"/>
    </source>
</evidence>
<protein>
    <submittedName>
        <fullName evidence="7">FUSC family protein</fullName>
    </submittedName>
</protein>
<dbReference type="Pfam" id="PF13515">
    <property type="entry name" value="FUSC_2"/>
    <property type="match status" value="1"/>
</dbReference>
<keyword evidence="3 5" id="KW-1133">Transmembrane helix</keyword>
<feature type="transmembrane region" description="Helical" evidence="5">
    <location>
        <begin position="70"/>
        <end position="88"/>
    </location>
</feature>
<accession>A0ABP8A3K9</accession>
<feature type="domain" description="Integral membrane bound transporter" evidence="6">
    <location>
        <begin position="35"/>
        <end position="155"/>
    </location>
</feature>
<organism evidence="7 8">
    <name type="scientific">Gryllotalpicola koreensis</name>
    <dbReference type="NCBI Taxonomy" id="993086"/>
    <lineage>
        <taxon>Bacteria</taxon>
        <taxon>Bacillati</taxon>
        <taxon>Actinomycetota</taxon>
        <taxon>Actinomycetes</taxon>
        <taxon>Micrococcales</taxon>
        <taxon>Microbacteriaceae</taxon>
        <taxon>Gryllotalpicola</taxon>
    </lineage>
</organism>
<dbReference type="InterPro" id="IPR049453">
    <property type="entry name" value="Memb_transporter_dom"/>
</dbReference>
<dbReference type="Proteomes" id="UP001501079">
    <property type="component" value="Unassembled WGS sequence"/>
</dbReference>
<feature type="transmembrane region" description="Helical" evidence="5">
    <location>
        <begin position="140"/>
        <end position="160"/>
    </location>
</feature>
<comment type="caution">
    <text evidence="7">The sequence shown here is derived from an EMBL/GenBank/DDBJ whole genome shotgun (WGS) entry which is preliminary data.</text>
</comment>
<dbReference type="RefSeq" id="WP_344754939.1">
    <property type="nucleotide sequence ID" value="NZ_BAABBW010000004.1"/>
</dbReference>
<proteinExistence type="predicted"/>
<keyword evidence="2 5" id="KW-0812">Transmembrane</keyword>
<dbReference type="EMBL" id="BAABBW010000004">
    <property type="protein sequence ID" value="GAA4177052.1"/>
    <property type="molecule type" value="Genomic_DNA"/>
</dbReference>
<gene>
    <name evidence="7" type="ORF">GCM10022287_25240</name>
</gene>
<reference evidence="8" key="1">
    <citation type="journal article" date="2019" name="Int. J. Syst. Evol. Microbiol.">
        <title>The Global Catalogue of Microorganisms (GCM) 10K type strain sequencing project: providing services to taxonomists for standard genome sequencing and annotation.</title>
        <authorList>
            <consortium name="The Broad Institute Genomics Platform"/>
            <consortium name="The Broad Institute Genome Sequencing Center for Infectious Disease"/>
            <person name="Wu L."/>
            <person name="Ma J."/>
        </authorList>
    </citation>
    <scope>NUCLEOTIDE SEQUENCE [LARGE SCALE GENOMIC DNA]</scope>
    <source>
        <strain evidence="8">JCM 17591</strain>
    </source>
</reference>
<feature type="transmembrane region" description="Helical" evidence="5">
    <location>
        <begin position="24"/>
        <end position="43"/>
    </location>
</feature>
<evidence type="ECO:0000313" key="8">
    <source>
        <dbReference type="Proteomes" id="UP001501079"/>
    </source>
</evidence>
<evidence type="ECO:0000256" key="2">
    <source>
        <dbReference type="ARBA" id="ARBA00022692"/>
    </source>
</evidence>
<keyword evidence="8" id="KW-1185">Reference proteome</keyword>
<sequence length="359" mass="38251">MAGGVGVASWARSSWRRLAASGPAIAQIVIAAMAAFAFAHWVLHHETPLLTITVAAAALGFKRDARPLRVLRTAVGMTVGILLAELAVHLIGVGFWQLALITLVSLAVSRFFSAEPGFAATVLVQSMLVVLVPSPVGGPFVRTIDGVIGGVAALLATVLVPRDPRREAAREAVASLDSFDEVLGMLVDALRRGDVAVSTQALDLARTSQGPTDAWAASLDTALSVSRISPFLRRYLPELESQRELHRSMDLAWRNLRVVARRADYLLRDGSARPAIADAVAQLETGTGLLRESFRDISTLPAARAAFVGVVRRLDPDEVMPHSTARDKGLVLALHPLLVDLLCATGMPLADAQRLLPAL</sequence>
<evidence type="ECO:0000259" key="6">
    <source>
        <dbReference type="Pfam" id="PF13515"/>
    </source>
</evidence>
<keyword evidence="4 5" id="KW-0472">Membrane</keyword>
<evidence type="ECO:0000256" key="5">
    <source>
        <dbReference type="SAM" id="Phobius"/>
    </source>
</evidence>
<feature type="transmembrane region" description="Helical" evidence="5">
    <location>
        <begin position="117"/>
        <end position="134"/>
    </location>
</feature>
<comment type="subcellular location">
    <subcellularLocation>
        <location evidence="1">Membrane</location>
        <topology evidence="1">Multi-pass membrane protein</topology>
    </subcellularLocation>
</comment>
<evidence type="ECO:0000256" key="3">
    <source>
        <dbReference type="ARBA" id="ARBA00022989"/>
    </source>
</evidence>
<evidence type="ECO:0000256" key="4">
    <source>
        <dbReference type="ARBA" id="ARBA00023136"/>
    </source>
</evidence>
<evidence type="ECO:0000313" key="7">
    <source>
        <dbReference type="EMBL" id="GAA4177052.1"/>
    </source>
</evidence>
<name>A0ABP8A3K9_9MICO</name>